<protein>
    <submittedName>
        <fullName evidence="1">Uncharacterized protein</fullName>
    </submittedName>
</protein>
<evidence type="ECO:0000313" key="2">
    <source>
        <dbReference type="Proteomes" id="UP000248198"/>
    </source>
</evidence>
<dbReference type="OrthoDB" id="9885402at2"/>
<dbReference type="Proteomes" id="UP000248198">
    <property type="component" value="Unassembled WGS sequence"/>
</dbReference>
<accession>A0A318UCS3</accession>
<gene>
    <name evidence="1" type="ORF">B0O44_104365</name>
</gene>
<comment type="caution">
    <text evidence="1">The sequence shown here is derived from an EMBL/GenBank/DDBJ whole genome shotgun (WGS) entry which is preliminary data.</text>
</comment>
<proteinExistence type="predicted"/>
<dbReference type="RefSeq" id="WP_110831271.1">
    <property type="nucleotide sequence ID" value="NZ_QKLU01000004.1"/>
</dbReference>
<name>A0A318UCS3_9SPHI</name>
<dbReference type="AlphaFoldDB" id="A0A318UCS3"/>
<evidence type="ECO:0000313" key="1">
    <source>
        <dbReference type="EMBL" id="PYF74194.1"/>
    </source>
</evidence>
<keyword evidence="2" id="KW-1185">Reference proteome</keyword>
<reference evidence="1 2" key="1">
    <citation type="submission" date="2018-06" db="EMBL/GenBank/DDBJ databases">
        <title>Genomic Encyclopedia of Archaeal and Bacterial Type Strains, Phase II (KMG-II): from individual species to whole genera.</title>
        <authorList>
            <person name="Goeker M."/>
        </authorList>
    </citation>
    <scope>NUCLEOTIDE SEQUENCE [LARGE SCALE GENOMIC DNA]</scope>
    <source>
        <strain evidence="1 2">DSM 27372</strain>
    </source>
</reference>
<dbReference type="EMBL" id="QKLU01000004">
    <property type="protein sequence ID" value="PYF74194.1"/>
    <property type="molecule type" value="Genomic_DNA"/>
</dbReference>
<organism evidence="1 2">
    <name type="scientific">Pedobacter nutrimenti</name>
    <dbReference type="NCBI Taxonomy" id="1241337"/>
    <lineage>
        <taxon>Bacteria</taxon>
        <taxon>Pseudomonadati</taxon>
        <taxon>Bacteroidota</taxon>
        <taxon>Sphingobacteriia</taxon>
        <taxon>Sphingobacteriales</taxon>
        <taxon>Sphingobacteriaceae</taxon>
        <taxon>Pedobacter</taxon>
    </lineage>
</organism>
<sequence length="134" mass="15246">MKSHLPIILVTLLIWGCYTNKKTGILVVANGTQSPLTVVKQPDQIITDSLVFFDQLDKTEFIVGETKAISLPYSGFKSLPDSKKTYLYVFNSDSLDKWRNEKKIDGILKKCLIKTFSIQLNQVKDKLDTVYISR</sequence>